<reference evidence="1 2" key="1">
    <citation type="submission" date="2020-01" db="EMBL/GenBank/DDBJ databases">
        <authorList>
            <person name="Rodrigo-Torres L."/>
            <person name="Arahal R. D."/>
            <person name="Lucena T."/>
        </authorList>
    </citation>
    <scope>NUCLEOTIDE SEQUENCE [LARGE SCALE GENOMIC DNA]</scope>
    <source>
        <strain evidence="1 2">CECT 9293</strain>
    </source>
</reference>
<dbReference type="Proteomes" id="UP000445144">
    <property type="component" value="Unassembled WGS sequence"/>
</dbReference>
<keyword evidence="2" id="KW-1185">Reference proteome</keyword>
<proteinExistence type="predicted"/>
<gene>
    <name evidence="1" type="ORF">CHRY9293_02570</name>
</gene>
<evidence type="ECO:0008006" key="3">
    <source>
        <dbReference type="Google" id="ProtNLM"/>
    </source>
</evidence>
<accession>A0A6N4X636</accession>
<organism evidence="1 2">
    <name type="scientific">Chryseobacterium potabilaquae</name>
    <dbReference type="NCBI Taxonomy" id="2675057"/>
    <lineage>
        <taxon>Bacteria</taxon>
        <taxon>Pseudomonadati</taxon>
        <taxon>Bacteroidota</taxon>
        <taxon>Flavobacteriia</taxon>
        <taxon>Flavobacteriales</taxon>
        <taxon>Weeksellaceae</taxon>
        <taxon>Chryseobacterium group</taxon>
        <taxon>Chryseobacterium</taxon>
    </lineage>
</organism>
<evidence type="ECO:0000313" key="1">
    <source>
        <dbReference type="EMBL" id="CAA7196481.1"/>
    </source>
</evidence>
<dbReference type="EMBL" id="CACVBR010000024">
    <property type="protein sequence ID" value="CAA7196481.1"/>
    <property type="molecule type" value="Genomic_DNA"/>
</dbReference>
<name>A0A6N4X636_9FLAO</name>
<dbReference type="AlphaFoldDB" id="A0A6N4X636"/>
<protein>
    <recommendedName>
        <fullName evidence="3">Transposase</fullName>
    </recommendedName>
</protein>
<sequence length="48" mass="5722">MSFPTDDAVMKSVYLALKEATKKWTMSIRNWGIVLNQFMLIFEKRLRL</sequence>
<evidence type="ECO:0000313" key="2">
    <source>
        <dbReference type="Proteomes" id="UP000445144"/>
    </source>
</evidence>